<dbReference type="RefSeq" id="WP_204067152.1">
    <property type="nucleotide sequence ID" value="NZ_BOOJ01000049.1"/>
</dbReference>
<dbReference type="EMBL" id="BOOJ01000049">
    <property type="protein sequence ID" value="GIH95047.1"/>
    <property type="molecule type" value="Genomic_DNA"/>
</dbReference>
<comment type="caution">
    <text evidence="2">The sequence shown here is derived from an EMBL/GenBank/DDBJ whole genome shotgun (WGS) entry which is preliminary data.</text>
</comment>
<dbReference type="InterPro" id="IPR030802">
    <property type="entry name" value="Permease_MalE"/>
</dbReference>
<sequence length="269" mass="28534">MAEGGRDAVSGYVARRTTDVLGRVGDMSVIALEGFRRTWDVRAWFWEFVQQCWFLAKVTSLPVLLVSLPLGATVALQVGELAWQLGASSATGSAVVVGLVREVAPMASALLIAGAGGSAMTSDIGARNIRDELAAMEVMAVNPIHRLVTPRLWAASTVAVLLVPLVIVSGASGGYFFNVVVQGVTPGAYFDGAVALLVTSDLLVTLLKAWIFGFIAAIMSCYFGMTCQTSPVGVGRAVNQSTVVTFMLVFAVNYVITMIYFLAYPPRSL</sequence>
<evidence type="ECO:0000256" key="1">
    <source>
        <dbReference type="SAM" id="Phobius"/>
    </source>
</evidence>
<keyword evidence="3" id="KW-1185">Reference proteome</keyword>
<organism evidence="2 3">
    <name type="scientific">Planobispora siamensis</name>
    <dbReference type="NCBI Taxonomy" id="936338"/>
    <lineage>
        <taxon>Bacteria</taxon>
        <taxon>Bacillati</taxon>
        <taxon>Actinomycetota</taxon>
        <taxon>Actinomycetes</taxon>
        <taxon>Streptosporangiales</taxon>
        <taxon>Streptosporangiaceae</taxon>
        <taxon>Planobispora</taxon>
    </lineage>
</organism>
<dbReference type="PANTHER" id="PTHR30188:SF4">
    <property type="entry name" value="PROTEIN TRIGALACTOSYLDIACYLGLYCEROL 1, CHLOROPLASTIC"/>
    <property type="match status" value="1"/>
</dbReference>
<name>A0A8J3SIR3_9ACTN</name>
<dbReference type="Pfam" id="PF02405">
    <property type="entry name" value="MlaE"/>
    <property type="match status" value="1"/>
</dbReference>
<dbReference type="GO" id="GO:0005548">
    <property type="term" value="F:phospholipid transporter activity"/>
    <property type="evidence" value="ECO:0007669"/>
    <property type="project" value="TreeGrafter"/>
</dbReference>
<dbReference type="PANTHER" id="PTHR30188">
    <property type="entry name" value="ABC TRANSPORTER PERMEASE PROTEIN-RELATED"/>
    <property type="match status" value="1"/>
</dbReference>
<dbReference type="Proteomes" id="UP000619788">
    <property type="component" value="Unassembled WGS sequence"/>
</dbReference>
<reference evidence="2 3" key="1">
    <citation type="submission" date="2021-01" db="EMBL/GenBank/DDBJ databases">
        <title>Whole genome shotgun sequence of Planobispora siamensis NBRC 107568.</title>
        <authorList>
            <person name="Komaki H."/>
            <person name="Tamura T."/>
        </authorList>
    </citation>
    <scope>NUCLEOTIDE SEQUENCE [LARGE SCALE GENOMIC DNA]</scope>
    <source>
        <strain evidence="2 3">NBRC 107568</strain>
    </source>
</reference>
<feature type="transmembrane region" description="Helical" evidence="1">
    <location>
        <begin position="197"/>
        <end position="223"/>
    </location>
</feature>
<keyword evidence="1" id="KW-0812">Transmembrane</keyword>
<proteinExistence type="predicted"/>
<evidence type="ECO:0000313" key="2">
    <source>
        <dbReference type="EMBL" id="GIH95047.1"/>
    </source>
</evidence>
<protein>
    <submittedName>
        <fullName evidence="2">ABC transporter permease</fullName>
    </submittedName>
</protein>
<keyword evidence="1" id="KW-0472">Membrane</keyword>
<keyword evidence="1" id="KW-1133">Transmembrane helix</keyword>
<accession>A0A8J3SIR3</accession>
<evidence type="ECO:0000313" key="3">
    <source>
        <dbReference type="Proteomes" id="UP000619788"/>
    </source>
</evidence>
<feature type="transmembrane region" description="Helical" evidence="1">
    <location>
        <begin position="152"/>
        <end position="177"/>
    </location>
</feature>
<dbReference type="AlphaFoldDB" id="A0A8J3SIR3"/>
<feature type="transmembrane region" description="Helical" evidence="1">
    <location>
        <begin position="243"/>
        <end position="263"/>
    </location>
</feature>
<dbReference type="GO" id="GO:0043190">
    <property type="term" value="C:ATP-binding cassette (ABC) transporter complex"/>
    <property type="evidence" value="ECO:0007669"/>
    <property type="project" value="InterPro"/>
</dbReference>
<gene>
    <name evidence="2" type="ORF">Psi01_56770</name>
</gene>